<dbReference type="PANTHER" id="PTHR43570:SF16">
    <property type="entry name" value="ALDEHYDE DEHYDROGENASE TYPE III, ISOFORM Q"/>
    <property type="match status" value="1"/>
</dbReference>
<feature type="active site" evidence="5 6">
    <location>
        <position position="216"/>
    </location>
</feature>
<keyword evidence="10" id="KW-1185">Reference proteome</keyword>
<accession>A0A1J4K6I0</accession>
<proteinExistence type="inferred from homology"/>
<dbReference type="InterPro" id="IPR012394">
    <property type="entry name" value="Aldehyde_DH_NAD(P)"/>
</dbReference>
<dbReference type="PIRSF" id="PIRSF036492">
    <property type="entry name" value="ALDH"/>
    <property type="match status" value="1"/>
</dbReference>
<evidence type="ECO:0000256" key="3">
    <source>
        <dbReference type="ARBA" id="ARBA00023027"/>
    </source>
</evidence>
<evidence type="ECO:0000256" key="7">
    <source>
        <dbReference type="RuleBase" id="RU003345"/>
    </source>
</evidence>
<dbReference type="Pfam" id="PF00171">
    <property type="entry name" value="Aldedh"/>
    <property type="match status" value="1"/>
</dbReference>
<feature type="active site" evidence="5">
    <location>
        <position position="250"/>
    </location>
</feature>
<dbReference type="PANTHER" id="PTHR43570">
    <property type="entry name" value="ALDEHYDE DEHYDROGENASE"/>
    <property type="match status" value="1"/>
</dbReference>
<dbReference type="FunFam" id="3.40.309.10:FF:000003">
    <property type="entry name" value="Aldehyde dehydrogenase"/>
    <property type="match status" value="1"/>
</dbReference>
<dbReference type="InterPro" id="IPR016160">
    <property type="entry name" value="Ald_DH_CS_CYS"/>
</dbReference>
<organism evidence="9 10">
    <name type="scientific">Tritrichomonas foetus</name>
    <dbReference type="NCBI Taxonomy" id="1144522"/>
    <lineage>
        <taxon>Eukaryota</taxon>
        <taxon>Metamonada</taxon>
        <taxon>Parabasalia</taxon>
        <taxon>Tritrichomonadida</taxon>
        <taxon>Tritrichomonadidae</taxon>
        <taxon>Tritrichomonas</taxon>
    </lineage>
</organism>
<dbReference type="FunFam" id="3.40.605.10:FF:000004">
    <property type="entry name" value="Aldehyde dehydrogenase"/>
    <property type="match status" value="1"/>
</dbReference>
<comment type="caution">
    <text evidence="9">The sequence shown here is derived from an EMBL/GenBank/DDBJ whole genome shotgun (WGS) entry which is preliminary data.</text>
</comment>
<dbReference type="RefSeq" id="XP_068360135.1">
    <property type="nucleotide sequence ID" value="XM_068503954.1"/>
</dbReference>
<evidence type="ECO:0000256" key="2">
    <source>
        <dbReference type="ARBA" id="ARBA00023002"/>
    </source>
</evidence>
<evidence type="ECO:0000259" key="8">
    <source>
        <dbReference type="Pfam" id="PF00171"/>
    </source>
</evidence>
<sequence length="464" mass="51780">MSATPTPVERIPTIVNELRDYFNSGATKSLKWRQSQLKGLIKLLNENSQAWVDAMNSDMGSHHFEAALLIANVVSDIEHTLKNLEKWLQPKKFSNPWALYPGSTTVAPEPYGVVLDFIPYNYPMYLGFSTIAPILACGNVCLFKPSSKTPACAKLYQDLFPKYLDPKGTVVVCGPTAICDDILKQRFDFIFYTGSPAVAKTIMRAASEHLTPTLLELGGKSPVYVDNSLSMMKCCKRLVWGKFFNGGQTCVCPDYVLVNEKVWDSFKETLVQAIKELYGDVSEYNDNITHIICKQHFDRIVRAIETSNGNKLVEGFRDASRLYIGPTVIESPALDSQLMTEEIFGPVLPLIKVKDAKEAIQFINQREKPLALYVLSDNNKTLDLFVRNTSSGAIMMNDTTFHVSSPFCPFGGVGNSGMGQYHGKYGIRALSHNKPVITHGTMIDLDIRYPPYTDSHLSLLKKFA</sequence>
<evidence type="ECO:0000256" key="6">
    <source>
        <dbReference type="PROSITE-ProRule" id="PRU10007"/>
    </source>
</evidence>
<dbReference type="PROSITE" id="PS00070">
    <property type="entry name" value="ALDEHYDE_DEHYDR_CYS"/>
    <property type="match status" value="1"/>
</dbReference>
<gene>
    <name evidence="9" type="ORF">TRFO_24797</name>
</gene>
<feature type="domain" description="Aldehyde dehydrogenase" evidence="8">
    <location>
        <begin position="14"/>
        <end position="434"/>
    </location>
</feature>
<protein>
    <recommendedName>
        <fullName evidence="4">Aldehyde dehydrogenase</fullName>
    </recommendedName>
</protein>
<dbReference type="InterPro" id="IPR029510">
    <property type="entry name" value="Ald_DH_CS_GLU"/>
</dbReference>
<evidence type="ECO:0000313" key="10">
    <source>
        <dbReference type="Proteomes" id="UP000179807"/>
    </source>
</evidence>
<dbReference type="Gene3D" id="3.40.605.10">
    <property type="entry name" value="Aldehyde Dehydrogenase, Chain A, domain 1"/>
    <property type="match status" value="1"/>
</dbReference>
<name>A0A1J4K6I0_9EUKA</name>
<dbReference type="GO" id="GO:0005737">
    <property type="term" value="C:cytoplasm"/>
    <property type="evidence" value="ECO:0007669"/>
    <property type="project" value="TreeGrafter"/>
</dbReference>
<dbReference type="CDD" id="cd07087">
    <property type="entry name" value="ALDH_F3-13-14_CALDH-like"/>
    <property type="match status" value="1"/>
</dbReference>
<dbReference type="InterPro" id="IPR015590">
    <property type="entry name" value="Aldehyde_DH_dom"/>
</dbReference>
<keyword evidence="3" id="KW-0520">NAD</keyword>
<dbReference type="SUPFAM" id="SSF53720">
    <property type="entry name" value="ALDH-like"/>
    <property type="match status" value="1"/>
</dbReference>
<dbReference type="AlphaFoldDB" id="A0A1J4K6I0"/>
<dbReference type="InterPro" id="IPR016162">
    <property type="entry name" value="Ald_DH_N"/>
</dbReference>
<dbReference type="VEuPathDB" id="TrichDB:TRFO_24797"/>
<dbReference type="GO" id="GO:0006081">
    <property type="term" value="P:aldehyde metabolic process"/>
    <property type="evidence" value="ECO:0007669"/>
    <property type="project" value="InterPro"/>
</dbReference>
<dbReference type="InterPro" id="IPR016161">
    <property type="entry name" value="Ald_DH/histidinol_DH"/>
</dbReference>
<dbReference type="EMBL" id="MLAK01000708">
    <property type="protein sequence ID" value="OHT06999.1"/>
    <property type="molecule type" value="Genomic_DNA"/>
</dbReference>
<evidence type="ECO:0000256" key="5">
    <source>
        <dbReference type="PIRSR" id="PIRSR036492-1"/>
    </source>
</evidence>
<comment type="similarity">
    <text evidence="1 4 7">Belongs to the aldehyde dehydrogenase family.</text>
</comment>
<dbReference type="GO" id="GO:0004029">
    <property type="term" value="F:aldehyde dehydrogenase (NAD+) activity"/>
    <property type="evidence" value="ECO:0007669"/>
    <property type="project" value="TreeGrafter"/>
</dbReference>
<evidence type="ECO:0000256" key="4">
    <source>
        <dbReference type="PIRNR" id="PIRNR036492"/>
    </source>
</evidence>
<dbReference type="GeneID" id="94838658"/>
<evidence type="ECO:0000313" key="9">
    <source>
        <dbReference type="EMBL" id="OHT06999.1"/>
    </source>
</evidence>
<reference evidence="9" key="1">
    <citation type="submission" date="2016-10" db="EMBL/GenBank/DDBJ databases">
        <authorList>
            <person name="Benchimol M."/>
            <person name="Almeida L.G."/>
            <person name="Vasconcelos A.T."/>
            <person name="Perreira-Neves A."/>
            <person name="Rosa I.A."/>
            <person name="Tasca T."/>
            <person name="Bogo M.R."/>
            <person name="de Souza W."/>
        </authorList>
    </citation>
    <scope>NUCLEOTIDE SEQUENCE [LARGE SCALE GENOMIC DNA]</scope>
    <source>
        <strain evidence="9">K</strain>
    </source>
</reference>
<keyword evidence="2 4" id="KW-0560">Oxidoreductase</keyword>
<evidence type="ECO:0000256" key="1">
    <source>
        <dbReference type="ARBA" id="ARBA00009986"/>
    </source>
</evidence>
<dbReference type="PROSITE" id="PS00687">
    <property type="entry name" value="ALDEHYDE_DEHYDR_GLU"/>
    <property type="match status" value="1"/>
</dbReference>
<dbReference type="Gene3D" id="3.40.309.10">
    <property type="entry name" value="Aldehyde Dehydrogenase, Chain A, domain 2"/>
    <property type="match status" value="1"/>
</dbReference>
<dbReference type="OrthoDB" id="440325at2759"/>
<dbReference type="InterPro" id="IPR016163">
    <property type="entry name" value="Ald_DH_C"/>
</dbReference>
<dbReference type="Proteomes" id="UP000179807">
    <property type="component" value="Unassembled WGS sequence"/>
</dbReference>